<feature type="binding site" evidence="15">
    <location>
        <position position="460"/>
    </location>
    <ligand>
        <name>Mg(2+)</name>
        <dbReference type="ChEBI" id="CHEBI:18420"/>
        <note>shared with alpha subunit</note>
    </ligand>
</feature>
<dbReference type="NCBIfam" id="TIGR00472">
    <property type="entry name" value="pheT_bact"/>
    <property type="match status" value="1"/>
</dbReference>
<dbReference type="Proteomes" id="UP000054858">
    <property type="component" value="Unassembled WGS sequence"/>
</dbReference>
<dbReference type="RefSeq" id="WP_025386550.1">
    <property type="nucleotide sequence ID" value="NZ_LCUA01000007.1"/>
</dbReference>
<keyword evidence="9 15" id="KW-0067">ATP-binding</keyword>
<dbReference type="SUPFAM" id="SSF46955">
    <property type="entry name" value="Putative DNA-binding domain"/>
    <property type="match status" value="1"/>
</dbReference>
<evidence type="ECO:0000256" key="5">
    <source>
        <dbReference type="ARBA" id="ARBA00022555"/>
    </source>
</evidence>
<evidence type="ECO:0000256" key="7">
    <source>
        <dbReference type="ARBA" id="ARBA00022723"/>
    </source>
</evidence>
<dbReference type="Gene3D" id="3.30.56.10">
    <property type="match status" value="2"/>
</dbReference>
<dbReference type="SUPFAM" id="SSF55681">
    <property type="entry name" value="Class II aaRS and biotin synthetases"/>
    <property type="match status" value="1"/>
</dbReference>
<sequence length="792" mass="87514">MKISELWLREWVNPPLTTQQLAAQLTMAGLEVDSVNPVAGQFSHVVVAEVINTMPHPQADKLTICEINAGDGTTYTVVCGASNVRANLKVAFARLGAQLPDGLKIKEVKLRGQLSQGMLCSGRELGLEEHSEGILELADDAPVGTDLRQYMALDDQVLDIDLTPNRADCFSVLGIAREVAALNKLSLNKPHLIRNTPQTDASLVVHLHATEACPQYCGRIIQAINPDAMTPLWMQERLQRGGVRPLHPVVDVTNYVMLELGQPMHAFDLQAIEDEIHVRYAHDGETIKLLNGQTVTLADNVLVVADSGKPLAMAGIMGGEASSVQTNTTDIFLESAFFNPVSIAGVARQYGLTSDSSQRFERGVDPALQVLAMERATELLQAIVGGKAGPITMTNHPTQLPELHKVLFNPTKVKQLSGLDIPAIEMEQILCRLGMSVIQQQEGWHVEVPSHRFDIALEVDLVEEIIRLYGYENMEVQPMLTAAKAGNINPYEHLSTQIAKFLSHRGYHETISYSFVDPELQQAIYPQSETLQLLNPISQELSQMRVGMWPGLIASMIYNYHRQQTAIKLFETGVVFEINHGVLVERSCTAGLLMGAHGNLNWSETTKLFDFYDLKGDLQALFAAFNMEDVHFTASVHPALHPGKSARIVVGKQESGWIGVLHPRLVDALDFNGEVILFELSLSSFLENQPVRYQPISKYPQIRRDLSLLVNEEINAIQIEAAVREVVASEWLKAFDVFDVYTGDSIPSGKKSLAIALTLQDDNRTLVDSEINIIISAIIEKLKNEFAITLRD</sequence>
<dbReference type="FunFam" id="3.50.40.10:FF:000001">
    <property type="entry name" value="Phenylalanine--tRNA ligase beta subunit"/>
    <property type="match status" value="1"/>
</dbReference>
<dbReference type="Pfam" id="PF01588">
    <property type="entry name" value="tRNA_bind"/>
    <property type="match status" value="1"/>
</dbReference>
<feature type="binding site" evidence="15">
    <location>
        <position position="454"/>
    </location>
    <ligand>
        <name>Mg(2+)</name>
        <dbReference type="ChEBI" id="CHEBI:18420"/>
        <note>shared with alpha subunit</note>
    </ligand>
</feature>
<dbReference type="SUPFAM" id="SSF54991">
    <property type="entry name" value="Anticodon-binding domain of PheRS"/>
    <property type="match status" value="1"/>
</dbReference>
<comment type="catalytic activity">
    <reaction evidence="14 15">
        <text>tRNA(Phe) + L-phenylalanine + ATP = L-phenylalanyl-tRNA(Phe) + AMP + diphosphate + H(+)</text>
        <dbReference type="Rhea" id="RHEA:19413"/>
        <dbReference type="Rhea" id="RHEA-COMP:9668"/>
        <dbReference type="Rhea" id="RHEA-COMP:9699"/>
        <dbReference type="ChEBI" id="CHEBI:15378"/>
        <dbReference type="ChEBI" id="CHEBI:30616"/>
        <dbReference type="ChEBI" id="CHEBI:33019"/>
        <dbReference type="ChEBI" id="CHEBI:58095"/>
        <dbReference type="ChEBI" id="CHEBI:78442"/>
        <dbReference type="ChEBI" id="CHEBI:78531"/>
        <dbReference type="ChEBI" id="CHEBI:456215"/>
        <dbReference type="EC" id="6.1.1.20"/>
    </reaction>
</comment>
<feature type="binding site" evidence="15">
    <location>
        <position position="464"/>
    </location>
    <ligand>
        <name>Mg(2+)</name>
        <dbReference type="ChEBI" id="CHEBI:18420"/>
        <note>shared with alpha subunit</note>
    </ligand>
</feature>
<keyword evidence="6 15" id="KW-0436">Ligase</keyword>
<dbReference type="InterPro" id="IPR033714">
    <property type="entry name" value="tRNA_bind_bactPheRS"/>
</dbReference>
<dbReference type="GO" id="GO:0000049">
    <property type="term" value="F:tRNA binding"/>
    <property type="evidence" value="ECO:0007669"/>
    <property type="project" value="UniProtKB-UniRule"/>
</dbReference>
<dbReference type="SMART" id="SM00896">
    <property type="entry name" value="FDX-ACB"/>
    <property type="match status" value="1"/>
</dbReference>
<dbReference type="EMBL" id="LNYP01000019">
    <property type="protein sequence ID" value="KTD39582.1"/>
    <property type="molecule type" value="Genomic_DNA"/>
</dbReference>
<dbReference type="GO" id="GO:0005524">
    <property type="term" value="F:ATP binding"/>
    <property type="evidence" value="ECO:0007669"/>
    <property type="project" value="UniProtKB-UniRule"/>
</dbReference>
<keyword evidence="11 16" id="KW-0694">RNA-binding</keyword>
<comment type="similarity">
    <text evidence="2 15">Belongs to the phenylalanyl-tRNA synthetase beta subunit family. Type 1 subfamily.</text>
</comment>
<comment type="caution">
    <text evidence="20">The sequence shown here is derived from an EMBL/GenBank/DDBJ whole genome shotgun (WGS) entry which is preliminary data.</text>
</comment>
<dbReference type="CDD" id="cd00769">
    <property type="entry name" value="PheRS_beta_core"/>
    <property type="match status" value="1"/>
</dbReference>
<comment type="subunit">
    <text evidence="3 15">Tetramer of two alpha and two beta subunits.</text>
</comment>
<dbReference type="AlphaFoldDB" id="A0A0W0X4Q1"/>
<dbReference type="InterPro" id="IPR012340">
    <property type="entry name" value="NA-bd_OB-fold"/>
</dbReference>
<feature type="domain" description="TRNA-binding" evidence="17">
    <location>
        <begin position="39"/>
        <end position="148"/>
    </location>
</feature>
<reference evidence="20 21" key="1">
    <citation type="submission" date="2015-11" db="EMBL/GenBank/DDBJ databases">
        <title>Genomic analysis of 38 Legionella species identifies large and diverse effector repertoires.</title>
        <authorList>
            <person name="Burstein D."/>
            <person name="Amaro F."/>
            <person name="Zusman T."/>
            <person name="Lifshitz Z."/>
            <person name="Cohen O."/>
            <person name="Gilbert J.A."/>
            <person name="Pupko T."/>
            <person name="Shuman H.A."/>
            <person name="Segal G."/>
        </authorList>
    </citation>
    <scope>NUCLEOTIDE SEQUENCE [LARGE SCALE GENOMIC DNA]</scope>
    <source>
        <strain evidence="20 21">Oak Ridge-10</strain>
    </source>
</reference>
<evidence type="ECO:0000256" key="4">
    <source>
        <dbReference type="ARBA" id="ARBA00022490"/>
    </source>
</evidence>
<dbReference type="PROSITE" id="PS51483">
    <property type="entry name" value="B5"/>
    <property type="match status" value="1"/>
</dbReference>
<dbReference type="Gene3D" id="3.30.70.380">
    <property type="entry name" value="Ferrodoxin-fold anticodon-binding domain"/>
    <property type="match status" value="1"/>
</dbReference>
<evidence type="ECO:0000256" key="14">
    <source>
        <dbReference type="ARBA" id="ARBA00049255"/>
    </source>
</evidence>
<dbReference type="Gene3D" id="3.50.40.10">
    <property type="entry name" value="Phenylalanyl-trna Synthetase, Chain B, domain 3"/>
    <property type="match status" value="1"/>
</dbReference>
<dbReference type="NCBIfam" id="NF045760">
    <property type="entry name" value="YtpR"/>
    <property type="match status" value="1"/>
</dbReference>
<dbReference type="SUPFAM" id="SSF50249">
    <property type="entry name" value="Nucleic acid-binding proteins"/>
    <property type="match status" value="1"/>
</dbReference>
<evidence type="ECO:0000313" key="20">
    <source>
        <dbReference type="EMBL" id="KTD39582.1"/>
    </source>
</evidence>
<protein>
    <recommendedName>
        <fullName evidence="15">Phenylalanine--tRNA ligase beta subunit</fullName>
        <ecNumber evidence="15">6.1.1.20</ecNumber>
    </recommendedName>
    <alternativeName>
        <fullName evidence="15">Phenylalanyl-tRNA synthetase beta subunit</fullName>
        <shortName evidence="15">PheRS</shortName>
    </alternativeName>
</protein>
<evidence type="ECO:0000256" key="16">
    <source>
        <dbReference type="PROSITE-ProRule" id="PRU00209"/>
    </source>
</evidence>
<evidence type="ECO:0000256" key="3">
    <source>
        <dbReference type="ARBA" id="ARBA00011209"/>
    </source>
</evidence>
<dbReference type="GO" id="GO:0004826">
    <property type="term" value="F:phenylalanine-tRNA ligase activity"/>
    <property type="evidence" value="ECO:0007669"/>
    <property type="project" value="UniProtKB-UniRule"/>
</dbReference>
<dbReference type="HAMAP" id="MF_00283">
    <property type="entry name" value="Phe_tRNA_synth_beta1"/>
    <property type="match status" value="1"/>
</dbReference>
<accession>A0A0W0X4Q1</accession>
<dbReference type="SUPFAM" id="SSF56037">
    <property type="entry name" value="PheT/TilS domain"/>
    <property type="match status" value="1"/>
</dbReference>
<dbReference type="InterPro" id="IPR005146">
    <property type="entry name" value="B3/B4_tRNA-bd"/>
</dbReference>
<evidence type="ECO:0000256" key="12">
    <source>
        <dbReference type="ARBA" id="ARBA00022917"/>
    </source>
</evidence>
<feature type="binding site" evidence="15">
    <location>
        <position position="463"/>
    </location>
    <ligand>
        <name>Mg(2+)</name>
        <dbReference type="ChEBI" id="CHEBI:18420"/>
        <note>shared with alpha subunit</note>
    </ligand>
</feature>
<gene>
    <name evidence="15 20" type="primary">pheT</name>
    <name evidence="20" type="ORF">Loak_1008</name>
</gene>
<comment type="cofactor">
    <cofactor evidence="15">
        <name>Mg(2+)</name>
        <dbReference type="ChEBI" id="CHEBI:18420"/>
    </cofactor>
    <text evidence="15">Binds 2 magnesium ions per tetramer.</text>
</comment>
<feature type="domain" description="FDX-ACB" evidence="18">
    <location>
        <begin position="697"/>
        <end position="791"/>
    </location>
</feature>
<dbReference type="InterPro" id="IPR045060">
    <property type="entry name" value="Phe-tRNA-ligase_IIc_bsu"/>
</dbReference>
<dbReference type="FunFam" id="2.40.50.140:FF:000045">
    <property type="entry name" value="Phenylalanine--tRNA ligase beta subunit"/>
    <property type="match status" value="1"/>
</dbReference>
<evidence type="ECO:0000256" key="6">
    <source>
        <dbReference type="ARBA" id="ARBA00022598"/>
    </source>
</evidence>
<evidence type="ECO:0000256" key="11">
    <source>
        <dbReference type="ARBA" id="ARBA00022884"/>
    </source>
</evidence>
<dbReference type="GO" id="GO:0000287">
    <property type="term" value="F:magnesium ion binding"/>
    <property type="evidence" value="ECO:0007669"/>
    <property type="project" value="UniProtKB-UniRule"/>
</dbReference>
<dbReference type="PATRIC" id="fig|29423.5.peg.1061"/>
<evidence type="ECO:0000259" key="19">
    <source>
        <dbReference type="PROSITE" id="PS51483"/>
    </source>
</evidence>
<evidence type="ECO:0000256" key="9">
    <source>
        <dbReference type="ARBA" id="ARBA00022840"/>
    </source>
</evidence>
<evidence type="ECO:0000256" key="15">
    <source>
        <dbReference type="HAMAP-Rule" id="MF_00283"/>
    </source>
</evidence>
<keyword evidence="13 15" id="KW-0030">Aminoacyl-tRNA synthetase</keyword>
<dbReference type="PANTHER" id="PTHR10947">
    <property type="entry name" value="PHENYLALANYL-TRNA SYNTHETASE BETA CHAIN AND LEUCINE-RICH REPEAT-CONTAINING PROTEIN 47"/>
    <property type="match status" value="1"/>
</dbReference>
<dbReference type="PROSITE" id="PS50886">
    <property type="entry name" value="TRBD"/>
    <property type="match status" value="1"/>
</dbReference>
<dbReference type="FunFam" id="3.30.930.10:FF:000022">
    <property type="entry name" value="Phenylalanine--tRNA ligase beta subunit"/>
    <property type="match status" value="1"/>
</dbReference>
<dbReference type="Pfam" id="PF03483">
    <property type="entry name" value="B3_4"/>
    <property type="match status" value="1"/>
</dbReference>
<dbReference type="GO" id="GO:0006432">
    <property type="term" value="P:phenylalanyl-tRNA aminoacylation"/>
    <property type="evidence" value="ECO:0007669"/>
    <property type="project" value="UniProtKB-UniRule"/>
</dbReference>
<dbReference type="FunFam" id="3.30.56.10:FF:000002">
    <property type="entry name" value="Phenylalanine--tRNA ligase beta subunit"/>
    <property type="match status" value="1"/>
</dbReference>
<dbReference type="InterPro" id="IPR020825">
    <property type="entry name" value="Phe-tRNA_synthase-like_B3/B4"/>
</dbReference>
<keyword evidence="8 15" id="KW-0547">Nucleotide-binding</keyword>
<dbReference type="InterPro" id="IPR009061">
    <property type="entry name" value="DNA-bd_dom_put_sf"/>
</dbReference>
<dbReference type="InterPro" id="IPR036690">
    <property type="entry name" value="Fdx_antiC-bd_sf"/>
</dbReference>
<dbReference type="PROSITE" id="PS51447">
    <property type="entry name" value="FDX_ACB"/>
    <property type="match status" value="1"/>
</dbReference>
<dbReference type="Gene3D" id="2.40.50.140">
    <property type="entry name" value="Nucleic acid-binding proteins"/>
    <property type="match status" value="1"/>
</dbReference>
<dbReference type="PANTHER" id="PTHR10947:SF0">
    <property type="entry name" value="PHENYLALANINE--TRNA LIGASE BETA SUBUNIT"/>
    <property type="match status" value="1"/>
</dbReference>
<evidence type="ECO:0000259" key="17">
    <source>
        <dbReference type="PROSITE" id="PS50886"/>
    </source>
</evidence>
<dbReference type="InterPro" id="IPR004532">
    <property type="entry name" value="Phe-tRNA-ligase_IIc_bsu_bact"/>
</dbReference>
<dbReference type="FunFam" id="3.30.70.380:FF:000001">
    <property type="entry name" value="Phenylalanine--tRNA ligase beta subunit"/>
    <property type="match status" value="1"/>
</dbReference>
<dbReference type="InterPro" id="IPR045864">
    <property type="entry name" value="aa-tRNA-synth_II/BPL/LPL"/>
</dbReference>
<evidence type="ECO:0000256" key="1">
    <source>
        <dbReference type="ARBA" id="ARBA00004496"/>
    </source>
</evidence>
<dbReference type="Pfam" id="PF17759">
    <property type="entry name" value="tRNA_synthFbeta"/>
    <property type="match status" value="1"/>
</dbReference>
<evidence type="ECO:0000313" key="21">
    <source>
        <dbReference type="Proteomes" id="UP000054858"/>
    </source>
</evidence>
<keyword evidence="4 15" id="KW-0963">Cytoplasm</keyword>
<evidence type="ECO:0000256" key="10">
    <source>
        <dbReference type="ARBA" id="ARBA00022842"/>
    </source>
</evidence>
<dbReference type="CDD" id="cd02796">
    <property type="entry name" value="tRNA_bind_bactPheRS"/>
    <property type="match status" value="1"/>
</dbReference>
<dbReference type="InterPro" id="IPR005147">
    <property type="entry name" value="tRNA_synthase_B5-dom"/>
</dbReference>
<dbReference type="SMART" id="SM00873">
    <property type="entry name" value="B3_4"/>
    <property type="match status" value="1"/>
</dbReference>
<dbReference type="SMART" id="SM00874">
    <property type="entry name" value="B5"/>
    <property type="match status" value="1"/>
</dbReference>
<comment type="subcellular location">
    <subcellularLocation>
        <location evidence="1 15">Cytoplasm</location>
    </subcellularLocation>
</comment>
<feature type="domain" description="B5" evidence="19">
    <location>
        <begin position="401"/>
        <end position="476"/>
    </location>
</feature>
<keyword evidence="12 15" id="KW-0648">Protein biosynthesis</keyword>
<dbReference type="Pfam" id="PF03484">
    <property type="entry name" value="B5"/>
    <property type="match status" value="1"/>
</dbReference>
<dbReference type="Gene3D" id="3.30.930.10">
    <property type="entry name" value="Bira Bifunctional Protein, Domain 2"/>
    <property type="match status" value="1"/>
</dbReference>
<organism evidence="20 21">
    <name type="scientific">Legionella oakridgensis</name>
    <dbReference type="NCBI Taxonomy" id="29423"/>
    <lineage>
        <taxon>Bacteria</taxon>
        <taxon>Pseudomonadati</taxon>
        <taxon>Pseudomonadota</taxon>
        <taxon>Gammaproteobacteria</taxon>
        <taxon>Legionellales</taxon>
        <taxon>Legionellaceae</taxon>
        <taxon>Legionella</taxon>
    </lineage>
</organism>
<dbReference type="GO" id="GO:0009328">
    <property type="term" value="C:phenylalanine-tRNA ligase complex"/>
    <property type="evidence" value="ECO:0007669"/>
    <property type="project" value="TreeGrafter"/>
</dbReference>
<evidence type="ECO:0000256" key="8">
    <source>
        <dbReference type="ARBA" id="ARBA00022741"/>
    </source>
</evidence>
<proteinExistence type="inferred from homology"/>
<dbReference type="InterPro" id="IPR002547">
    <property type="entry name" value="tRNA-bd_dom"/>
</dbReference>
<keyword evidence="10 15" id="KW-0460">Magnesium</keyword>
<evidence type="ECO:0000259" key="18">
    <source>
        <dbReference type="PROSITE" id="PS51447"/>
    </source>
</evidence>
<dbReference type="InterPro" id="IPR005121">
    <property type="entry name" value="Fdx_antiC-bd"/>
</dbReference>
<keyword evidence="7 15" id="KW-0479">Metal-binding</keyword>
<dbReference type="Pfam" id="PF03147">
    <property type="entry name" value="FDX-ACB"/>
    <property type="match status" value="1"/>
</dbReference>
<dbReference type="EC" id="6.1.1.20" evidence="15"/>
<evidence type="ECO:0000256" key="13">
    <source>
        <dbReference type="ARBA" id="ARBA00023146"/>
    </source>
</evidence>
<evidence type="ECO:0000256" key="2">
    <source>
        <dbReference type="ARBA" id="ARBA00008653"/>
    </source>
</evidence>
<keyword evidence="5 16" id="KW-0820">tRNA-binding</keyword>
<name>A0A0W0X4Q1_9GAMM</name>
<dbReference type="InterPro" id="IPR041616">
    <property type="entry name" value="PheRS_beta_core"/>
</dbReference>